<sequence>VSFVSCLSILLFCARTTTFFLNTEKLSVDDIKIEPNVSSHDPCNVILKCMASGPNVTITWTSGDMKLNFSVVNVTDPEPQTRYTCTVQNPISTFSKSISPAEYCKSHTRNRGWIGLVIAFIVILVIIIGVGLYLWREHDK</sequence>
<evidence type="ECO:0000256" key="6">
    <source>
        <dbReference type="SAM" id="SignalP"/>
    </source>
</evidence>
<evidence type="ECO:0000256" key="1">
    <source>
        <dbReference type="ARBA" id="ARBA00004370"/>
    </source>
</evidence>
<feature type="non-terminal residue" evidence="8">
    <location>
        <position position="140"/>
    </location>
</feature>
<dbReference type="GO" id="GO:0016020">
    <property type="term" value="C:membrane"/>
    <property type="evidence" value="ECO:0007669"/>
    <property type="project" value="UniProtKB-SubCell"/>
</dbReference>
<accession>A0AAV6YSE4</accession>
<dbReference type="PANTHER" id="PTHR12080">
    <property type="entry name" value="SIGNALING LYMPHOCYTIC ACTIVATION MOLECULE"/>
    <property type="match status" value="1"/>
</dbReference>
<dbReference type="PANTHER" id="PTHR12080:SF55">
    <property type="entry name" value="LYMPHOCYTE FUNCTION-ASSOCIATED ANTIGEN 3"/>
    <property type="match status" value="1"/>
</dbReference>
<evidence type="ECO:0000256" key="3">
    <source>
        <dbReference type="ARBA" id="ARBA00023136"/>
    </source>
</evidence>
<evidence type="ECO:0000313" key="8">
    <source>
        <dbReference type="EMBL" id="KAG8537905.1"/>
    </source>
</evidence>
<dbReference type="PROSITE" id="PS50835">
    <property type="entry name" value="IG_LIKE"/>
    <property type="match status" value="1"/>
</dbReference>
<evidence type="ECO:0000256" key="2">
    <source>
        <dbReference type="ARBA" id="ARBA00022729"/>
    </source>
</evidence>
<feature type="signal peptide" evidence="6">
    <location>
        <begin position="1"/>
        <end position="18"/>
    </location>
</feature>
<reference evidence="8" key="1">
    <citation type="thesis" date="2020" institute="ProQuest LLC" country="789 East Eisenhower Parkway, Ann Arbor, MI, USA">
        <title>Comparative Genomics and Chromosome Evolution.</title>
        <authorList>
            <person name="Mudd A.B."/>
        </authorList>
    </citation>
    <scope>NUCLEOTIDE SEQUENCE</scope>
    <source>
        <strain evidence="8">237g6f4</strain>
        <tissue evidence="8">Blood</tissue>
    </source>
</reference>
<dbReference type="Gene3D" id="2.60.40.10">
    <property type="entry name" value="Immunoglobulins"/>
    <property type="match status" value="1"/>
</dbReference>
<feature type="chain" id="PRO_5044023436" description="Ig-like domain-containing protein" evidence="6">
    <location>
        <begin position="19"/>
        <end position="140"/>
    </location>
</feature>
<dbReference type="InterPro" id="IPR007110">
    <property type="entry name" value="Ig-like_dom"/>
</dbReference>
<keyword evidence="2 6" id="KW-0732">Signal</keyword>
<comment type="caution">
    <text evidence="8">The sequence shown here is derived from an EMBL/GenBank/DDBJ whole genome shotgun (WGS) entry which is preliminary data.</text>
</comment>
<evidence type="ECO:0000256" key="4">
    <source>
        <dbReference type="ARBA" id="ARBA00023180"/>
    </source>
</evidence>
<evidence type="ECO:0000259" key="7">
    <source>
        <dbReference type="PROSITE" id="PS50835"/>
    </source>
</evidence>
<dbReference type="AlphaFoldDB" id="A0AAV6YSE4"/>
<dbReference type="InterPro" id="IPR015631">
    <property type="entry name" value="CD2/SLAM_rcpt"/>
</dbReference>
<protein>
    <recommendedName>
        <fullName evidence="7">Ig-like domain-containing protein</fullName>
    </recommendedName>
</protein>
<keyword evidence="4" id="KW-0325">Glycoprotein</keyword>
<feature type="domain" description="Ig-like" evidence="7">
    <location>
        <begin position="45"/>
        <end position="99"/>
    </location>
</feature>
<feature type="non-terminal residue" evidence="8">
    <location>
        <position position="1"/>
    </location>
</feature>
<dbReference type="InterPro" id="IPR036179">
    <property type="entry name" value="Ig-like_dom_sf"/>
</dbReference>
<gene>
    <name evidence="8" type="ORF">GDO81_023584</name>
</gene>
<dbReference type="InterPro" id="IPR013783">
    <property type="entry name" value="Ig-like_fold"/>
</dbReference>
<dbReference type="EMBL" id="WNYA01025460">
    <property type="protein sequence ID" value="KAG8537905.1"/>
    <property type="molecule type" value="Genomic_DNA"/>
</dbReference>
<organism evidence="8 9">
    <name type="scientific">Engystomops pustulosus</name>
    <name type="common">Tungara frog</name>
    <name type="synonym">Physalaemus pustulosus</name>
    <dbReference type="NCBI Taxonomy" id="76066"/>
    <lineage>
        <taxon>Eukaryota</taxon>
        <taxon>Metazoa</taxon>
        <taxon>Chordata</taxon>
        <taxon>Craniata</taxon>
        <taxon>Vertebrata</taxon>
        <taxon>Euteleostomi</taxon>
        <taxon>Amphibia</taxon>
        <taxon>Batrachia</taxon>
        <taxon>Anura</taxon>
        <taxon>Neobatrachia</taxon>
        <taxon>Hyloidea</taxon>
        <taxon>Leptodactylidae</taxon>
        <taxon>Leiuperinae</taxon>
        <taxon>Engystomops</taxon>
    </lineage>
</organism>
<proteinExistence type="predicted"/>
<feature type="transmembrane region" description="Helical" evidence="5">
    <location>
        <begin position="113"/>
        <end position="135"/>
    </location>
</feature>
<dbReference type="SUPFAM" id="SSF48726">
    <property type="entry name" value="Immunoglobulin"/>
    <property type="match status" value="1"/>
</dbReference>
<evidence type="ECO:0000313" key="9">
    <source>
        <dbReference type="Proteomes" id="UP000824782"/>
    </source>
</evidence>
<keyword evidence="5" id="KW-1133">Transmembrane helix</keyword>
<keyword evidence="5" id="KW-0812">Transmembrane</keyword>
<comment type="subcellular location">
    <subcellularLocation>
        <location evidence="1">Membrane</location>
    </subcellularLocation>
</comment>
<dbReference type="Proteomes" id="UP000824782">
    <property type="component" value="Unassembled WGS sequence"/>
</dbReference>
<keyword evidence="3 5" id="KW-0472">Membrane</keyword>
<evidence type="ECO:0000256" key="5">
    <source>
        <dbReference type="SAM" id="Phobius"/>
    </source>
</evidence>
<keyword evidence="9" id="KW-1185">Reference proteome</keyword>
<name>A0AAV6YSE4_ENGPU</name>